<comment type="cofactor">
    <cofactor evidence="1">
        <name>Zn(2+)</name>
        <dbReference type="ChEBI" id="CHEBI:29105"/>
    </cofactor>
</comment>
<evidence type="ECO:0000256" key="4">
    <source>
        <dbReference type="ARBA" id="ARBA00022833"/>
    </source>
</evidence>
<keyword evidence="7" id="KW-1185">Reference proteome</keyword>
<dbReference type="GO" id="GO:0019807">
    <property type="term" value="F:aspartoacylase activity"/>
    <property type="evidence" value="ECO:0007669"/>
    <property type="project" value="UniProtKB-EC"/>
</dbReference>
<accession>A0A166BH12</accession>
<gene>
    <name evidence="6" type="ORF">MBORA_07120</name>
</gene>
<evidence type="ECO:0000313" key="7">
    <source>
        <dbReference type="Proteomes" id="UP000077428"/>
    </source>
</evidence>
<name>A0A166BH12_METOA</name>
<dbReference type="Pfam" id="PF24827">
    <property type="entry name" value="AstE_AspA_cat"/>
    <property type="match status" value="1"/>
</dbReference>
<protein>
    <submittedName>
        <fullName evidence="6">Aspartoacylase</fullName>
        <ecNumber evidence="6">3.5.1.15</ecNumber>
    </submittedName>
</protein>
<dbReference type="Proteomes" id="UP000077428">
    <property type="component" value="Unassembled WGS sequence"/>
</dbReference>
<dbReference type="GO" id="GO:0046872">
    <property type="term" value="F:metal ion binding"/>
    <property type="evidence" value="ECO:0007669"/>
    <property type="project" value="UniProtKB-KW"/>
</dbReference>
<keyword evidence="3 6" id="KW-0378">Hydrolase</keyword>
<dbReference type="OrthoDB" id="69383at2157"/>
<dbReference type="InterPro" id="IPR055438">
    <property type="entry name" value="AstE_AspA_cat"/>
</dbReference>
<evidence type="ECO:0000256" key="2">
    <source>
        <dbReference type="ARBA" id="ARBA00022723"/>
    </source>
</evidence>
<keyword evidence="4" id="KW-0862">Zinc</keyword>
<comment type="caution">
    <text evidence="6">The sequence shown here is derived from an EMBL/GenBank/DDBJ whole genome shotgun (WGS) entry which is preliminary data.</text>
</comment>
<evidence type="ECO:0000256" key="1">
    <source>
        <dbReference type="ARBA" id="ARBA00001947"/>
    </source>
</evidence>
<sequence length="246" mass="27307">MEFQKLNQFNNLEMGYISRISGGYISKNRHIFEKIKLNPLNKFILEKCIYGTPIFKLGNKGNRILVSSGVHGNELSSQIANLNLLNEFVEKELSHTVYFIPFVAPKASMLNERTFNERDLNRSAHIKNSLSSLIIQVIDDLKINFVGDFHTTAYNSNPGCEVIFSSKNPSPESFLIANYISNDVGSEVIAYDVAGSIYKGAIEDVSNLKGIPAITGEVVSPFASVGKGSVERSYAQMKSFLSYFGI</sequence>
<dbReference type="AlphaFoldDB" id="A0A166BH12"/>
<feature type="domain" description="Succinylglutamate desuccinylase/Aspartoacylase catalytic" evidence="5">
    <location>
        <begin position="61"/>
        <end position="130"/>
    </location>
</feature>
<dbReference type="SUPFAM" id="SSF53187">
    <property type="entry name" value="Zn-dependent exopeptidases"/>
    <property type="match status" value="1"/>
</dbReference>
<dbReference type="STRING" id="66851.MBORA_07120"/>
<proteinExistence type="predicted"/>
<dbReference type="Gene3D" id="3.40.630.10">
    <property type="entry name" value="Zn peptidases"/>
    <property type="match status" value="1"/>
</dbReference>
<keyword evidence="2" id="KW-0479">Metal-binding</keyword>
<evidence type="ECO:0000313" key="6">
    <source>
        <dbReference type="EMBL" id="KZX13341.1"/>
    </source>
</evidence>
<dbReference type="EC" id="3.5.1.15" evidence="6"/>
<dbReference type="RefSeq" id="WP_042691860.1">
    <property type="nucleotide sequence ID" value="NZ_CABMAB010000003.1"/>
</dbReference>
<dbReference type="EMBL" id="LWMU01000052">
    <property type="protein sequence ID" value="KZX13341.1"/>
    <property type="molecule type" value="Genomic_DNA"/>
</dbReference>
<reference evidence="7" key="1">
    <citation type="journal article" date="2016" name="Genome Announc.">
        <title>Draft Genome Sequences of Methanobrevibacter curvatus DSM11111, Methanobrevibacter cuticularis DSM11139, Methanobrevibacter filiformis DSM11501, and Methanobrevibacter oralis DSM7256.</title>
        <authorList>
            <person name="Poehlein A."/>
            <person name="Seedorf H."/>
        </authorList>
    </citation>
    <scope>NUCLEOTIDE SEQUENCE [LARGE SCALE GENOMIC DNA]</scope>
    <source>
        <strain evidence="7">DSM 7256 / JCM 30027 / ZR</strain>
    </source>
</reference>
<evidence type="ECO:0000259" key="5">
    <source>
        <dbReference type="Pfam" id="PF24827"/>
    </source>
</evidence>
<dbReference type="GO" id="GO:0016788">
    <property type="term" value="F:hydrolase activity, acting on ester bonds"/>
    <property type="evidence" value="ECO:0007669"/>
    <property type="project" value="InterPro"/>
</dbReference>
<organism evidence="6 7">
    <name type="scientific">Methanobrevibacter oralis</name>
    <dbReference type="NCBI Taxonomy" id="66851"/>
    <lineage>
        <taxon>Archaea</taxon>
        <taxon>Methanobacteriati</taxon>
        <taxon>Methanobacteriota</taxon>
        <taxon>Methanomada group</taxon>
        <taxon>Methanobacteria</taxon>
        <taxon>Methanobacteriales</taxon>
        <taxon>Methanobacteriaceae</taxon>
        <taxon>Methanobrevibacter</taxon>
    </lineage>
</organism>
<dbReference type="PATRIC" id="fig|66851.6.peg.782"/>
<evidence type="ECO:0000256" key="3">
    <source>
        <dbReference type="ARBA" id="ARBA00022801"/>
    </source>
</evidence>